<protein>
    <submittedName>
        <fullName evidence="2">Uncharacterized protein</fullName>
    </submittedName>
</protein>
<organism evidence="2">
    <name type="scientific">marine sediment metagenome</name>
    <dbReference type="NCBI Taxonomy" id="412755"/>
    <lineage>
        <taxon>unclassified sequences</taxon>
        <taxon>metagenomes</taxon>
        <taxon>ecological metagenomes</taxon>
    </lineage>
</organism>
<comment type="caution">
    <text evidence="2">The sequence shown here is derived from an EMBL/GenBank/DDBJ whole genome shotgun (WGS) entry which is preliminary data.</text>
</comment>
<feature type="region of interest" description="Disordered" evidence="1">
    <location>
        <begin position="1"/>
        <end position="24"/>
    </location>
</feature>
<reference evidence="2" key="1">
    <citation type="journal article" date="2015" name="Nature">
        <title>Complex archaea that bridge the gap between prokaryotes and eukaryotes.</title>
        <authorList>
            <person name="Spang A."/>
            <person name="Saw J.H."/>
            <person name="Jorgensen S.L."/>
            <person name="Zaremba-Niedzwiedzka K."/>
            <person name="Martijn J."/>
            <person name="Lind A.E."/>
            <person name="van Eijk R."/>
            <person name="Schleper C."/>
            <person name="Guy L."/>
            <person name="Ettema T.J."/>
        </authorList>
    </citation>
    <scope>NUCLEOTIDE SEQUENCE</scope>
</reference>
<evidence type="ECO:0000313" key="2">
    <source>
        <dbReference type="EMBL" id="KKN66011.1"/>
    </source>
</evidence>
<name>A0A0F9UXR5_9ZZZZ</name>
<dbReference type="AlphaFoldDB" id="A0A0F9UXR5"/>
<feature type="compositionally biased region" description="Basic and acidic residues" evidence="1">
    <location>
        <begin position="1"/>
        <end position="19"/>
    </location>
</feature>
<dbReference type="Pfam" id="PF13479">
    <property type="entry name" value="AAA_24"/>
    <property type="match status" value="1"/>
</dbReference>
<proteinExistence type="predicted"/>
<gene>
    <name evidence="2" type="ORF">LCGC14_0476030</name>
</gene>
<accession>A0A0F9UXR5</accession>
<sequence length="302" mass="33926">MSTETDQKPNPKIETKPNELPKIPAGYADLGAVAGYNPPPPEKLNMLVVGPSNEGKSTFINSTPRTMVLDFEKGSDSIIDPKAIRIPIRDIAHYDKILAKLIADAKTGNRPFDRVAIDTGDEAAGMLSLWIANEKDIEDIAEYGREGHGWFLLRNRFMHRLRELNNAGYAWTIAGHIVEEKITDRKGKERLRIKPALFPSLYKSVLRLASFEMTFYRLAKSQQRMKTIKHPTSGANIEVPDGDNVDVVETYYLDMRALDGEPGKKRGVPNMAGRFELPLVDGWQVFKDNYNRAVNELKGESV</sequence>
<dbReference type="EMBL" id="LAZR01000512">
    <property type="protein sequence ID" value="KKN66011.1"/>
    <property type="molecule type" value="Genomic_DNA"/>
</dbReference>
<evidence type="ECO:0000256" key="1">
    <source>
        <dbReference type="SAM" id="MobiDB-lite"/>
    </source>
</evidence>